<feature type="transmembrane region" description="Helical" evidence="9">
    <location>
        <begin position="708"/>
        <end position="734"/>
    </location>
</feature>
<evidence type="ECO:0000256" key="3">
    <source>
        <dbReference type="ARBA" id="ARBA00022741"/>
    </source>
</evidence>
<dbReference type="PANTHER" id="PTHR42861">
    <property type="entry name" value="CALCIUM-TRANSPORTING ATPASE"/>
    <property type="match status" value="1"/>
</dbReference>
<feature type="transmembrane region" description="Helical" evidence="9">
    <location>
        <begin position="807"/>
        <end position="826"/>
    </location>
</feature>
<comment type="caution">
    <text evidence="11">The sequence shown here is derived from an EMBL/GenBank/DDBJ whole genome shotgun (WGS) entry which is preliminary data.</text>
</comment>
<accession>A0ABP7IS24</accession>
<dbReference type="Pfam" id="PF00690">
    <property type="entry name" value="Cation_ATPase_N"/>
    <property type="match status" value="1"/>
</dbReference>
<comment type="subcellular location">
    <subcellularLocation>
        <location evidence="1">Cell membrane</location>
        <topology evidence="1">Multi-pass membrane protein</topology>
    </subcellularLocation>
</comment>
<reference evidence="12" key="1">
    <citation type="journal article" date="2019" name="Int. J. Syst. Evol. Microbiol.">
        <title>The Global Catalogue of Microorganisms (GCM) 10K type strain sequencing project: providing services to taxonomists for standard genome sequencing and annotation.</title>
        <authorList>
            <consortium name="The Broad Institute Genomics Platform"/>
            <consortium name="The Broad Institute Genome Sequencing Center for Infectious Disease"/>
            <person name="Wu L."/>
            <person name="Ma J."/>
        </authorList>
    </citation>
    <scope>NUCLEOTIDE SEQUENCE [LARGE SCALE GENOMIC DNA]</scope>
    <source>
        <strain evidence="12">JCM 16953</strain>
    </source>
</reference>
<protein>
    <submittedName>
        <fullName evidence="11">Cation-translocating P-type ATPase</fullName>
    </submittedName>
</protein>
<evidence type="ECO:0000256" key="9">
    <source>
        <dbReference type="SAM" id="Phobius"/>
    </source>
</evidence>
<dbReference type="SUPFAM" id="SSF81665">
    <property type="entry name" value="Calcium ATPase, transmembrane domain M"/>
    <property type="match status" value="1"/>
</dbReference>
<dbReference type="Pfam" id="PF00122">
    <property type="entry name" value="E1-E2_ATPase"/>
    <property type="match status" value="1"/>
</dbReference>
<dbReference type="PRINTS" id="PR00120">
    <property type="entry name" value="HATPASE"/>
</dbReference>
<dbReference type="SFLD" id="SFLDS00003">
    <property type="entry name" value="Haloacid_Dehalogenase"/>
    <property type="match status" value="1"/>
</dbReference>
<evidence type="ECO:0000256" key="7">
    <source>
        <dbReference type="ARBA" id="ARBA00023136"/>
    </source>
</evidence>
<dbReference type="RefSeq" id="WP_344776588.1">
    <property type="nucleotide sequence ID" value="NZ_BAABAH010000010.1"/>
</dbReference>
<evidence type="ECO:0000313" key="12">
    <source>
        <dbReference type="Proteomes" id="UP001501821"/>
    </source>
</evidence>
<dbReference type="Gene3D" id="1.20.1110.10">
    <property type="entry name" value="Calcium-transporting ATPase, transmembrane domain"/>
    <property type="match status" value="1"/>
</dbReference>
<dbReference type="Proteomes" id="UP001501821">
    <property type="component" value="Unassembled WGS sequence"/>
</dbReference>
<dbReference type="Gene3D" id="3.40.1110.10">
    <property type="entry name" value="Calcium-transporting ATPase, cytoplasmic domain N"/>
    <property type="match status" value="1"/>
</dbReference>
<dbReference type="SUPFAM" id="SSF81660">
    <property type="entry name" value="Metal cation-transporting ATPase, ATP-binding domain N"/>
    <property type="match status" value="1"/>
</dbReference>
<dbReference type="InterPro" id="IPR001757">
    <property type="entry name" value="P_typ_ATPase"/>
</dbReference>
<sequence length="831" mass="86014">MTNAPVPPAITGGLTSAEAAARLARDGANTVPRARPRTLAARIGSQLVDPMILLLGAAFVVVVGVGDAADAAIIAAVVALNTGIGVFQESRAEQAVAALDRMGAPRARVRRDGVLVELRATDLVVGDEVRLEAGDIVPADLVVVEAAGLEVDEASMTGESEPVPRHTGEELLAGTVVTRGRAFASTTRTGAASGLGRIAALIAATGLRPTPLQRRLARLSRQLVLLTAALAGLVLVLTMLRGAAFTDALILSVSLGVAAIPESLPAVVSVALALGAFRMARRSAVVRWLPAVETLGSVSVLASDKTGTLTEGRMTVRRLWTDAGSCEISGAAYDREGAVSGPPVALTSARRLLRDVVLCNDARLTPDDSTWRVIGEPMEAALLVAAARYGEDLLELPGTWRRVGETPFGAERRTMTTWHERAGESLRVVKGAPEVVLDEVEPGPVVDRARAEAQRLAADGYRVLAVADTGPDDGDRLVLAGLLGIVDPPRADAAAVVARCRAAGIRPILITGDHPATALAIARRVGIAGPDSEVVDGAAVALGEHRHRVEAIDVYARTHPEQKVDIVDAWQARGHVVAMTGDGVNDAPALRRADIGVAMGDRGTEVARQAADLVLADDDLTTVVTAVEEGRRIYANIRTFLRYGLSGGLAEVLVILVAPFLGMAAPLLPGQILWINMLTHGVPGVAFGSEPLDPALMHRPSPSPEESVLGAGLGSRVLSGGLLIAAVSLVAGLVANGQGWPLATTVFVTLGLAQLGLALALRAPRTGVHLAERALELAVLASVVLQVLAVTTAPLRELLGTEPLGLGTWGVALALATIPALAVAAARRLGR</sequence>
<feature type="transmembrane region" description="Helical" evidence="9">
    <location>
        <begin position="249"/>
        <end position="277"/>
    </location>
</feature>
<evidence type="ECO:0000256" key="6">
    <source>
        <dbReference type="ARBA" id="ARBA00022989"/>
    </source>
</evidence>
<dbReference type="PROSITE" id="PS00154">
    <property type="entry name" value="ATPASE_E1_E2"/>
    <property type="match status" value="1"/>
</dbReference>
<keyword evidence="4" id="KW-0067">ATP-binding</keyword>
<dbReference type="Gene3D" id="2.70.150.10">
    <property type="entry name" value="Calcium-transporting ATPase, cytoplasmic transduction domain A"/>
    <property type="match status" value="1"/>
</dbReference>
<evidence type="ECO:0000256" key="5">
    <source>
        <dbReference type="ARBA" id="ARBA00022967"/>
    </source>
</evidence>
<evidence type="ECO:0000256" key="4">
    <source>
        <dbReference type="ARBA" id="ARBA00022840"/>
    </source>
</evidence>
<proteinExistence type="predicted"/>
<comment type="catalytic activity">
    <reaction evidence="8">
        <text>ATP + H2O = ADP + phosphate + H(+)</text>
        <dbReference type="Rhea" id="RHEA:13065"/>
        <dbReference type="ChEBI" id="CHEBI:15377"/>
        <dbReference type="ChEBI" id="CHEBI:15378"/>
        <dbReference type="ChEBI" id="CHEBI:30616"/>
        <dbReference type="ChEBI" id="CHEBI:43474"/>
        <dbReference type="ChEBI" id="CHEBI:456216"/>
    </reaction>
</comment>
<feature type="transmembrane region" description="Helical" evidence="9">
    <location>
        <begin position="740"/>
        <end position="762"/>
    </location>
</feature>
<dbReference type="SUPFAM" id="SSF81653">
    <property type="entry name" value="Calcium ATPase, transduction domain A"/>
    <property type="match status" value="1"/>
</dbReference>
<evidence type="ECO:0000259" key="10">
    <source>
        <dbReference type="SMART" id="SM00831"/>
    </source>
</evidence>
<organism evidence="11 12">
    <name type="scientific">Nocardioides panacisoli</name>
    <dbReference type="NCBI Taxonomy" id="627624"/>
    <lineage>
        <taxon>Bacteria</taxon>
        <taxon>Bacillati</taxon>
        <taxon>Actinomycetota</taxon>
        <taxon>Actinomycetes</taxon>
        <taxon>Propionibacteriales</taxon>
        <taxon>Nocardioidaceae</taxon>
        <taxon>Nocardioides</taxon>
    </lineage>
</organism>
<dbReference type="InterPro" id="IPR044492">
    <property type="entry name" value="P_typ_ATPase_HD_dom"/>
</dbReference>
<dbReference type="SUPFAM" id="SSF56784">
    <property type="entry name" value="HAD-like"/>
    <property type="match status" value="1"/>
</dbReference>
<keyword evidence="12" id="KW-1185">Reference proteome</keyword>
<dbReference type="EMBL" id="BAABAH010000010">
    <property type="protein sequence ID" value="GAA3825561.1"/>
    <property type="molecule type" value="Genomic_DNA"/>
</dbReference>
<feature type="transmembrane region" description="Helical" evidence="9">
    <location>
        <begin position="223"/>
        <end position="243"/>
    </location>
</feature>
<feature type="domain" description="Cation-transporting P-type ATPase N-terminal" evidence="10">
    <location>
        <begin position="6"/>
        <end position="67"/>
    </location>
</feature>
<feature type="transmembrane region" description="Helical" evidence="9">
    <location>
        <begin position="667"/>
        <end position="687"/>
    </location>
</feature>
<dbReference type="SMART" id="SM00831">
    <property type="entry name" value="Cation_ATPase_N"/>
    <property type="match status" value="1"/>
</dbReference>
<dbReference type="InterPro" id="IPR023214">
    <property type="entry name" value="HAD_sf"/>
</dbReference>
<evidence type="ECO:0000256" key="2">
    <source>
        <dbReference type="ARBA" id="ARBA00022692"/>
    </source>
</evidence>
<dbReference type="SFLD" id="SFLDG00002">
    <property type="entry name" value="C1.7:_P-type_atpase_like"/>
    <property type="match status" value="1"/>
</dbReference>
<keyword evidence="5" id="KW-1278">Translocase</keyword>
<dbReference type="Pfam" id="PF00702">
    <property type="entry name" value="Hydrolase"/>
    <property type="match status" value="1"/>
</dbReference>
<keyword evidence="7 9" id="KW-0472">Membrane</keyword>
<evidence type="ECO:0000313" key="11">
    <source>
        <dbReference type="EMBL" id="GAA3825561.1"/>
    </source>
</evidence>
<feature type="transmembrane region" description="Helical" evidence="9">
    <location>
        <begin position="71"/>
        <end position="87"/>
    </location>
</feature>
<feature type="transmembrane region" description="Helical" evidence="9">
    <location>
        <begin position="47"/>
        <end position="65"/>
    </location>
</feature>
<dbReference type="PRINTS" id="PR00119">
    <property type="entry name" value="CATATPASE"/>
</dbReference>
<feature type="transmembrane region" description="Helical" evidence="9">
    <location>
        <begin position="774"/>
        <end position="795"/>
    </location>
</feature>
<dbReference type="InterPro" id="IPR004014">
    <property type="entry name" value="ATPase_P-typ_cation-transptr_N"/>
</dbReference>
<dbReference type="Pfam" id="PF00689">
    <property type="entry name" value="Cation_ATPase_C"/>
    <property type="match status" value="1"/>
</dbReference>
<dbReference type="InterPro" id="IPR018303">
    <property type="entry name" value="ATPase_P-typ_P_site"/>
</dbReference>
<name>A0ABP7IS24_9ACTN</name>
<gene>
    <name evidence="11" type="ORF">GCM10022242_28650</name>
</gene>
<feature type="transmembrane region" description="Helical" evidence="9">
    <location>
        <begin position="640"/>
        <end position="661"/>
    </location>
</feature>
<evidence type="ECO:0000256" key="8">
    <source>
        <dbReference type="ARBA" id="ARBA00049360"/>
    </source>
</evidence>
<dbReference type="InterPro" id="IPR036412">
    <property type="entry name" value="HAD-like_sf"/>
</dbReference>
<keyword evidence="3" id="KW-0547">Nucleotide-binding</keyword>
<dbReference type="NCBIfam" id="TIGR01494">
    <property type="entry name" value="ATPase_P-type"/>
    <property type="match status" value="2"/>
</dbReference>
<dbReference type="InterPro" id="IPR006068">
    <property type="entry name" value="ATPase_P-typ_cation-transptr_C"/>
</dbReference>
<dbReference type="InterPro" id="IPR059000">
    <property type="entry name" value="ATPase_P-type_domA"/>
</dbReference>
<dbReference type="Gene3D" id="3.40.50.1000">
    <property type="entry name" value="HAD superfamily/HAD-like"/>
    <property type="match status" value="1"/>
</dbReference>
<evidence type="ECO:0000256" key="1">
    <source>
        <dbReference type="ARBA" id="ARBA00004651"/>
    </source>
</evidence>
<dbReference type="InterPro" id="IPR023298">
    <property type="entry name" value="ATPase_P-typ_TM_dom_sf"/>
</dbReference>
<keyword evidence="2 9" id="KW-0812">Transmembrane</keyword>
<keyword evidence="6 9" id="KW-1133">Transmembrane helix</keyword>
<dbReference type="InterPro" id="IPR023299">
    <property type="entry name" value="ATPase_P-typ_cyto_dom_N"/>
</dbReference>
<dbReference type="InterPro" id="IPR008250">
    <property type="entry name" value="ATPase_P-typ_transduc_dom_A_sf"/>
</dbReference>
<dbReference type="SFLD" id="SFLDF00027">
    <property type="entry name" value="p-type_atpase"/>
    <property type="match status" value="1"/>
</dbReference>